<keyword evidence="7 8" id="KW-0472">Membrane</keyword>
<dbReference type="CDD" id="cd07346">
    <property type="entry name" value="ABC_6TM_exporters"/>
    <property type="match status" value="1"/>
</dbReference>
<evidence type="ECO:0000256" key="5">
    <source>
        <dbReference type="ARBA" id="ARBA00022840"/>
    </source>
</evidence>
<dbReference type="PANTHER" id="PTHR43394">
    <property type="entry name" value="ATP-DEPENDENT PERMEASE MDL1, MITOCHONDRIAL"/>
    <property type="match status" value="1"/>
</dbReference>
<dbReference type="InterPro" id="IPR003439">
    <property type="entry name" value="ABC_transporter-like_ATP-bd"/>
</dbReference>
<dbReference type="GO" id="GO:0015421">
    <property type="term" value="F:ABC-type oligopeptide transporter activity"/>
    <property type="evidence" value="ECO:0007669"/>
    <property type="project" value="TreeGrafter"/>
</dbReference>
<dbReference type="InterPro" id="IPR036640">
    <property type="entry name" value="ABC1_TM_sf"/>
</dbReference>
<feature type="transmembrane region" description="Helical" evidence="8">
    <location>
        <begin position="21"/>
        <end position="41"/>
    </location>
</feature>
<dbReference type="InterPro" id="IPR039421">
    <property type="entry name" value="Type_1_exporter"/>
</dbReference>
<protein>
    <submittedName>
        <fullName evidence="11">ABC transporter ATP-binding protein</fullName>
    </submittedName>
</protein>
<feature type="transmembrane region" description="Helical" evidence="8">
    <location>
        <begin position="53"/>
        <end position="74"/>
    </location>
</feature>
<dbReference type="Pfam" id="PF00005">
    <property type="entry name" value="ABC_tran"/>
    <property type="match status" value="1"/>
</dbReference>
<dbReference type="Proteomes" id="UP000677305">
    <property type="component" value="Chromosome"/>
</dbReference>
<evidence type="ECO:0000313" key="11">
    <source>
        <dbReference type="EMBL" id="QUH27944.1"/>
    </source>
</evidence>
<gene>
    <name evidence="11" type="ORF">HYG85_03045</name>
</gene>
<organism evidence="11 12">
    <name type="scientific">Vallitalea guaymasensis</name>
    <dbReference type="NCBI Taxonomy" id="1185412"/>
    <lineage>
        <taxon>Bacteria</taxon>
        <taxon>Bacillati</taxon>
        <taxon>Bacillota</taxon>
        <taxon>Clostridia</taxon>
        <taxon>Lachnospirales</taxon>
        <taxon>Vallitaleaceae</taxon>
        <taxon>Vallitalea</taxon>
    </lineage>
</organism>
<evidence type="ECO:0000256" key="4">
    <source>
        <dbReference type="ARBA" id="ARBA00022741"/>
    </source>
</evidence>
<keyword evidence="4" id="KW-0547">Nucleotide-binding</keyword>
<dbReference type="KEGG" id="vgu:HYG85_03045"/>
<dbReference type="SMART" id="SM00382">
    <property type="entry name" value="AAA"/>
    <property type="match status" value="1"/>
</dbReference>
<dbReference type="PROSITE" id="PS50893">
    <property type="entry name" value="ABC_TRANSPORTER_2"/>
    <property type="match status" value="1"/>
</dbReference>
<reference evidence="11 12" key="1">
    <citation type="submission" date="2020-07" db="EMBL/GenBank/DDBJ databases">
        <title>Vallitalea guaymasensis genome.</title>
        <authorList>
            <person name="Postec A."/>
        </authorList>
    </citation>
    <scope>NUCLEOTIDE SEQUENCE [LARGE SCALE GENOMIC DNA]</scope>
    <source>
        <strain evidence="11 12">Ra1766G1</strain>
    </source>
</reference>
<accession>A0A8J8M7Z1</accession>
<evidence type="ECO:0000256" key="2">
    <source>
        <dbReference type="ARBA" id="ARBA00022448"/>
    </source>
</evidence>
<dbReference type="SUPFAM" id="SSF52540">
    <property type="entry name" value="P-loop containing nucleoside triphosphate hydrolases"/>
    <property type="match status" value="1"/>
</dbReference>
<evidence type="ECO:0000259" key="10">
    <source>
        <dbReference type="PROSITE" id="PS50929"/>
    </source>
</evidence>
<dbReference type="RefSeq" id="WP_212692231.1">
    <property type="nucleotide sequence ID" value="NZ_CP058561.1"/>
</dbReference>
<comment type="subcellular location">
    <subcellularLocation>
        <location evidence="1">Cell membrane</location>
        <topology evidence="1">Multi-pass membrane protein</topology>
    </subcellularLocation>
</comment>
<keyword evidence="2" id="KW-0813">Transport</keyword>
<dbReference type="PANTHER" id="PTHR43394:SF1">
    <property type="entry name" value="ATP-BINDING CASSETTE SUB-FAMILY B MEMBER 10, MITOCHONDRIAL"/>
    <property type="match status" value="1"/>
</dbReference>
<evidence type="ECO:0000256" key="3">
    <source>
        <dbReference type="ARBA" id="ARBA00022692"/>
    </source>
</evidence>
<dbReference type="EMBL" id="CP058561">
    <property type="protein sequence ID" value="QUH27944.1"/>
    <property type="molecule type" value="Genomic_DNA"/>
</dbReference>
<keyword evidence="5 11" id="KW-0067">ATP-binding</keyword>
<dbReference type="FunFam" id="3.40.50.300:FF:000287">
    <property type="entry name" value="Multidrug ABC transporter ATP-binding protein"/>
    <property type="match status" value="1"/>
</dbReference>
<name>A0A8J8M7Z1_9FIRM</name>
<feature type="transmembrane region" description="Helical" evidence="8">
    <location>
        <begin position="269"/>
        <end position="289"/>
    </location>
</feature>
<dbReference type="PROSITE" id="PS00211">
    <property type="entry name" value="ABC_TRANSPORTER_1"/>
    <property type="match status" value="1"/>
</dbReference>
<dbReference type="Gene3D" id="1.20.1560.10">
    <property type="entry name" value="ABC transporter type 1, transmembrane domain"/>
    <property type="match status" value="1"/>
</dbReference>
<evidence type="ECO:0000259" key="9">
    <source>
        <dbReference type="PROSITE" id="PS50893"/>
    </source>
</evidence>
<proteinExistence type="predicted"/>
<dbReference type="Pfam" id="PF00664">
    <property type="entry name" value="ABC_membrane"/>
    <property type="match status" value="1"/>
</dbReference>
<evidence type="ECO:0000256" key="1">
    <source>
        <dbReference type="ARBA" id="ARBA00004651"/>
    </source>
</evidence>
<evidence type="ECO:0000313" key="12">
    <source>
        <dbReference type="Proteomes" id="UP000677305"/>
    </source>
</evidence>
<dbReference type="AlphaFoldDB" id="A0A8J8M7Z1"/>
<dbReference type="GO" id="GO:0005524">
    <property type="term" value="F:ATP binding"/>
    <property type="evidence" value="ECO:0007669"/>
    <property type="project" value="UniProtKB-KW"/>
</dbReference>
<dbReference type="Gene3D" id="3.40.50.300">
    <property type="entry name" value="P-loop containing nucleotide triphosphate hydrolases"/>
    <property type="match status" value="1"/>
</dbReference>
<feature type="domain" description="ABC transmembrane type-1" evidence="10">
    <location>
        <begin position="21"/>
        <end position="292"/>
    </location>
</feature>
<keyword evidence="12" id="KW-1185">Reference proteome</keyword>
<evidence type="ECO:0000256" key="8">
    <source>
        <dbReference type="SAM" id="Phobius"/>
    </source>
</evidence>
<dbReference type="GO" id="GO:0005886">
    <property type="term" value="C:plasma membrane"/>
    <property type="evidence" value="ECO:0007669"/>
    <property type="project" value="UniProtKB-SubCell"/>
</dbReference>
<dbReference type="InterPro" id="IPR017871">
    <property type="entry name" value="ABC_transporter-like_CS"/>
</dbReference>
<evidence type="ECO:0000256" key="7">
    <source>
        <dbReference type="ARBA" id="ARBA00023136"/>
    </source>
</evidence>
<dbReference type="PROSITE" id="PS50929">
    <property type="entry name" value="ABC_TM1F"/>
    <property type="match status" value="1"/>
</dbReference>
<dbReference type="InterPro" id="IPR027417">
    <property type="entry name" value="P-loop_NTPase"/>
</dbReference>
<keyword evidence="6 8" id="KW-1133">Transmembrane helix</keyword>
<feature type="transmembrane region" description="Helical" evidence="8">
    <location>
        <begin position="242"/>
        <end position="263"/>
    </location>
</feature>
<dbReference type="SUPFAM" id="SSF90123">
    <property type="entry name" value="ABC transporter transmembrane region"/>
    <property type="match status" value="1"/>
</dbReference>
<evidence type="ECO:0000256" key="6">
    <source>
        <dbReference type="ARBA" id="ARBA00022989"/>
    </source>
</evidence>
<dbReference type="InterPro" id="IPR011527">
    <property type="entry name" value="ABC1_TM_dom"/>
</dbReference>
<feature type="transmembrane region" description="Helical" evidence="8">
    <location>
        <begin position="133"/>
        <end position="152"/>
    </location>
</feature>
<sequence>MKEDSSVSVNQYKRRSLPSRILIAVSVTIGIIPIIIVMRMVSLLSNNEITTKMIIILGGIICCCQVMKAVFYGLSMWKAHDFAFSVLSEIRINMIGHLKKLSFSFFQKRKIGDLTNIINHDVDQTELYLAHGLPEITIAMLIPFVIAVSLLIMDVRLGLALISTVPLVFLYQKILNKLIAGKFMHYAKSTKKMSEDLIEYIATIPVIKAFSKEEKRTKKLLDGMDDYISWVKKMTVSISFPMTFSTMLMEGGLVVLAIVGSILLKDNKIDVNTFVLAIILGGIFSNTFAKLPIFHHMSIIFKNALREINSVMGVKPNNTNEINSNIKSGDIEFKNVEFSYDEDKKILKDINLVFKKHSINAIVGASGSGKTTIANLIMGFWKPSGGMINIDGKDISKISEHDLSRLVSIVQQEAFLFNMSIEENLRIGKKEATKKEIIEAAKKAQIHNMIMSLPKGYNTIVGESGAKLSGGEKQRLSIARMILKNSPVIILDEATSAIDSANEHLIKKALDNLGKNKTIITIAHHLNTVINADQIFVMEDGRIVGNGSHEELLQDSKLYKKMIEEQACVDNWAIKEVVNS</sequence>
<keyword evidence="3 8" id="KW-0812">Transmembrane</keyword>
<dbReference type="GO" id="GO:0016887">
    <property type="term" value="F:ATP hydrolysis activity"/>
    <property type="evidence" value="ECO:0007669"/>
    <property type="project" value="InterPro"/>
</dbReference>
<dbReference type="InterPro" id="IPR003593">
    <property type="entry name" value="AAA+_ATPase"/>
</dbReference>
<feature type="domain" description="ABC transporter" evidence="9">
    <location>
        <begin position="331"/>
        <end position="565"/>
    </location>
</feature>